<dbReference type="AlphaFoldDB" id="A0A7W9CDE1"/>
<dbReference type="EMBL" id="JACHMU010000001">
    <property type="protein sequence ID" value="MBB5743237.1"/>
    <property type="molecule type" value="Genomic_DNA"/>
</dbReference>
<comment type="caution">
    <text evidence="1">The sequence shown here is derived from an EMBL/GenBank/DDBJ whole genome shotgun (WGS) entry which is preliminary data.</text>
</comment>
<dbReference type="Gene3D" id="3.40.50.300">
    <property type="entry name" value="P-loop containing nucleotide triphosphate hydrolases"/>
    <property type="match status" value="1"/>
</dbReference>
<accession>A0A7W9CDE1</accession>
<sequence length="150" mass="16341">MARVLITGMSGAGKSTVLAELAGRGHLTVDTDYDGWTDGHGGPWNESRMSALLASTSHVFVSGTAENQRRFYDRFDHMVLLSAPVEVLIARVASRANPYGRSVEQQREIRTYVAEVEPLLRAGASVVLDGCLPVEQIADALESLRGDDRR</sequence>
<dbReference type="GO" id="GO:0016301">
    <property type="term" value="F:kinase activity"/>
    <property type="evidence" value="ECO:0007669"/>
    <property type="project" value="UniProtKB-KW"/>
</dbReference>
<dbReference type="SUPFAM" id="SSF52540">
    <property type="entry name" value="P-loop containing nucleoside triphosphate hydrolases"/>
    <property type="match status" value="1"/>
</dbReference>
<proteinExistence type="predicted"/>
<evidence type="ECO:0000313" key="2">
    <source>
        <dbReference type="Proteomes" id="UP000517712"/>
    </source>
</evidence>
<keyword evidence="1" id="KW-0418">Kinase</keyword>
<keyword evidence="1" id="KW-0808">Transferase</keyword>
<dbReference type="Proteomes" id="UP000517712">
    <property type="component" value="Unassembled WGS sequence"/>
</dbReference>
<reference evidence="1 2" key="1">
    <citation type="submission" date="2020-08" db="EMBL/GenBank/DDBJ databases">
        <title>Sequencing the genomes of 1000 actinobacteria strains.</title>
        <authorList>
            <person name="Klenk H.-P."/>
        </authorList>
    </citation>
    <scope>NUCLEOTIDE SEQUENCE [LARGE SCALE GENOMIC DNA]</scope>
    <source>
        <strain evidence="1 2">DSM 24823</strain>
    </source>
</reference>
<evidence type="ECO:0000313" key="1">
    <source>
        <dbReference type="EMBL" id="MBB5743237.1"/>
    </source>
</evidence>
<keyword evidence="2" id="KW-1185">Reference proteome</keyword>
<protein>
    <submittedName>
        <fullName evidence="1">Shikimate kinase</fullName>
    </submittedName>
</protein>
<name>A0A7W9CDE1_9MICO</name>
<gene>
    <name evidence="1" type="ORF">HD600_001734</name>
</gene>
<organism evidence="1 2">
    <name type="scientific">Microbacterium ginsengiterrae</name>
    <dbReference type="NCBI Taxonomy" id="546115"/>
    <lineage>
        <taxon>Bacteria</taxon>
        <taxon>Bacillati</taxon>
        <taxon>Actinomycetota</taxon>
        <taxon>Actinomycetes</taxon>
        <taxon>Micrococcales</taxon>
        <taxon>Microbacteriaceae</taxon>
        <taxon>Microbacterium</taxon>
    </lineage>
</organism>
<dbReference type="RefSeq" id="WP_184283030.1">
    <property type="nucleotide sequence ID" value="NZ_BAAAPG010000001.1"/>
</dbReference>
<dbReference type="InterPro" id="IPR027417">
    <property type="entry name" value="P-loop_NTPase"/>
</dbReference>